<protein>
    <recommendedName>
        <fullName evidence="5">Cell division septum initiation DivIVA, interacts with FtsZ, MinD</fullName>
    </recommendedName>
</protein>
<comment type="caution">
    <text evidence="3">The sequence shown here is derived from an EMBL/GenBank/DDBJ whole genome shotgun (WGS) entry which is preliminary data.</text>
</comment>
<dbReference type="RefSeq" id="WP_344813657.1">
    <property type="nucleotide sequence ID" value="NZ_BAAAYX010000014.1"/>
</dbReference>
<feature type="region of interest" description="Disordered" evidence="2">
    <location>
        <begin position="145"/>
        <end position="183"/>
    </location>
</feature>
<evidence type="ECO:0000313" key="3">
    <source>
        <dbReference type="EMBL" id="GAA3712384.1"/>
    </source>
</evidence>
<evidence type="ECO:0008006" key="5">
    <source>
        <dbReference type="Google" id="ProtNLM"/>
    </source>
</evidence>
<gene>
    <name evidence="3" type="ORF">GCM10022204_34120</name>
</gene>
<dbReference type="Proteomes" id="UP001500051">
    <property type="component" value="Unassembled WGS sequence"/>
</dbReference>
<feature type="compositionally biased region" description="Basic and acidic residues" evidence="2">
    <location>
        <begin position="147"/>
        <end position="160"/>
    </location>
</feature>
<accession>A0ABP7E015</accession>
<evidence type="ECO:0000256" key="2">
    <source>
        <dbReference type="SAM" id="MobiDB-lite"/>
    </source>
</evidence>
<dbReference type="EMBL" id="BAAAYX010000014">
    <property type="protein sequence ID" value="GAA3712384.1"/>
    <property type="molecule type" value="Genomic_DNA"/>
</dbReference>
<feature type="coiled-coil region" evidence="1">
    <location>
        <begin position="52"/>
        <end position="90"/>
    </location>
</feature>
<reference evidence="4" key="1">
    <citation type="journal article" date="2019" name="Int. J. Syst. Evol. Microbiol.">
        <title>The Global Catalogue of Microorganisms (GCM) 10K type strain sequencing project: providing services to taxonomists for standard genome sequencing and annotation.</title>
        <authorList>
            <consortium name="The Broad Institute Genomics Platform"/>
            <consortium name="The Broad Institute Genome Sequencing Center for Infectious Disease"/>
            <person name="Wu L."/>
            <person name="Ma J."/>
        </authorList>
    </citation>
    <scope>NUCLEOTIDE SEQUENCE [LARGE SCALE GENOMIC DNA]</scope>
    <source>
        <strain evidence="4">JCM 16548</strain>
    </source>
</reference>
<keyword evidence="1" id="KW-0175">Coiled coil</keyword>
<feature type="compositionally biased region" description="Low complexity" evidence="2">
    <location>
        <begin position="164"/>
        <end position="183"/>
    </location>
</feature>
<name>A0ABP7E015_9ACTN</name>
<organism evidence="3 4">
    <name type="scientific">Microlunatus aurantiacus</name>
    <dbReference type="NCBI Taxonomy" id="446786"/>
    <lineage>
        <taxon>Bacteria</taxon>
        <taxon>Bacillati</taxon>
        <taxon>Actinomycetota</taxon>
        <taxon>Actinomycetes</taxon>
        <taxon>Propionibacteriales</taxon>
        <taxon>Propionibacteriaceae</taxon>
        <taxon>Microlunatus</taxon>
    </lineage>
</organism>
<sequence>MADQKTAEAKLSKLRDLVANARSMPMSASCVVNRNEMLAAIDDVIDNLPDEIADAQDVIENSREALAAGEAEAERITEQANRRAAELATETEVIKVAERKAAAIVASAESDAAALRREADAFVDSRMASFESVLARTSSQVRTARARLAERSKLDRHADDPVTDDAASTAGAGTTADLGISAP</sequence>
<proteinExistence type="predicted"/>
<evidence type="ECO:0000256" key="1">
    <source>
        <dbReference type="SAM" id="Coils"/>
    </source>
</evidence>
<evidence type="ECO:0000313" key="4">
    <source>
        <dbReference type="Proteomes" id="UP001500051"/>
    </source>
</evidence>
<keyword evidence="4" id="KW-1185">Reference proteome</keyword>